<dbReference type="PANTHER" id="PTHR44809:SF1">
    <property type="entry name" value="PROTEIN O-MANNOSYL-TRANSFERASE TMTC1"/>
    <property type="match status" value="1"/>
</dbReference>
<dbReference type="EMBL" id="AP022853">
    <property type="protein sequence ID" value="BCB28585.1"/>
    <property type="molecule type" value="Genomic_DNA"/>
</dbReference>
<dbReference type="InterPro" id="IPR002201">
    <property type="entry name" value="Glyco_trans_9"/>
</dbReference>
<dbReference type="Proteomes" id="UP000502260">
    <property type="component" value="Chromosome"/>
</dbReference>
<evidence type="ECO:0000313" key="2">
    <source>
        <dbReference type="EMBL" id="BCB28585.1"/>
    </source>
</evidence>
<sequence length="473" mass="52241">MTSQERAHAEELFFEGNRLLAGGDAPGAEMCFREAVRIAPDFAEAYANLALMLDQRGAVDRAEFYYLRSIALDPEHVQTHVNLGALLTQRKRFAEAEAAYLQAISIDPDAPAAWSNLGALYACMKREEDAERCYRTAIALDEGYRAARFNLSYLFLRQARFEEGWHFLEARDSYAALAARLDCPRWQGEALAGKSLLVGHEAGHGDMIQFCRYANLLKAQGASSIAMICHPALKRLFATLDGVDTLYSLDQPFPTTGWDFWTPALSIPYHSKTRSDSIPADLPYLHAAPELIARWAADIPAGRLRVGLAWKGNPNFENDADRSLPRLDVLAPLSTVAGVHLLGVQKDWKKDETSRPPAGFSLLHLGDGITDFADTAAIVAQLDLVICVDTALAHLAGALGKPCWLLLPDYKTDWRWLTGRSDSPWYPGTMRLFRQPEMGNWAAVIAEVRAALEQLAHKERGESQYPAGASPSG</sequence>
<dbReference type="Pfam" id="PF13414">
    <property type="entry name" value="TPR_11"/>
    <property type="match status" value="1"/>
</dbReference>
<dbReference type="AlphaFoldDB" id="A0A6F8VIJ1"/>
<dbReference type="PROSITE" id="PS50005">
    <property type="entry name" value="TPR"/>
    <property type="match status" value="3"/>
</dbReference>
<dbReference type="SMART" id="SM00028">
    <property type="entry name" value="TPR"/>
    <property type="match status" value="4"/>
</dbReference>
<feature type="repeat" description="TPR" evidence="1">
    <location>
        <begin position="77"/>
        <end position="110"/>
    </location>
</feature>
<feature type="repeat" description="TPR" evidence="1">
    <location>
        <begin position="43"/>
        <end position="76"/>
    </location>
</feature>
<accession>A0A6F8VIJ1</accession>
<dbReference type="PANTHER" id="PTHR44809">
    <property type="match status" value="1"/>
</dbReference>
<name>A0A6F8VIJ1_9PROT</name>
<dbReference type="InterPro" id="IPR052943">
    <property type="entry name" value="TMTC_O-mannosyl-trnsfr"/>
</dbReference>
<evidence type="ECO:0000256" key="1">
    <source>
        <dbReference type="PROSITE-ProRule" id="PRU00339"/>
    </source>
</evidence>
<reference evidence="3" key="1">
    <citation type="submission" date="2020-03" db="EMBL/GenBank/DDBJ databases">
        <title>Complete genome sequence of sulfur-oxidizing bacterium skT11.</title>
        <authorList>
            <person name="Kanda M."/>
            <person name="Kojima H."/>
            <person name="Fukui M."/>
        </authorList>
    </citation>
    <scope>NUCLEOTIDE SEQUENCE [LARGE SCALE GENOMIC DNA]</scope>
    <source>
        <strain evidence="3">skT11</strain>
    </source>
</reference>
<dbReference type="KEGG" id="slac:SKTS_34710"/>
<dbReference type="InterPro" id="IPR011990">
    <property type="entry name" value="TPR-like_helical_dom_sf"/>
</dbReference>
<dbReference type="InterPro" id="IPR019734">
    <property type="entry name" value="TPR_rpt"/>
</dbReference>
<dbReference type="Gene3D" id="3.40.50.2000">
    <property type="entry name" value="Glycogen Phosphorylase B"/>
    <property type="match status" value="1"/>
</dbReference>
<dbReference type="GO" id="GO:0016757">
    <property type="term" value="F:glycosyltransferase activity"/>
    <property type="evidence" value="ECO:0007669"/>
    <property type="project" value="InterPro"/>
</dbReference>
<dbReference type="SUPFAM" id="SSF53756">
    <property type="entry name" value="UDP-Glycosyltransferase/glycogen phosphorylase"/>
    <property type="match status" value="1"/>
</dbReference>
<organism evidence="2 3">
    <name type="scientific">Sulfurimicrobium lacus</name>
    <dbReference type="NCBI Taxonomy" id="2715678"/>
    <lineage>
        <taxon>Bacteria</taxon>
        <taxon>Pseudomonadati</taxon>
        <taxon>Pseudomonadota</taxon>
        <taxon>Betaproteobacteria</taxon>
        <taxon>Nitrosomonadales</taxon>
        <taxon>Sulfuricellaceae</taxon>
        <taxon>Sulfurimicrobium</taxon>
    </lineage>
</organism>
<keyword evidence="1" id="KW-0802">TPR repeat</keyword>
<dbReference type="Pfam" id="PF01075">
    <property type="entry name" value="Glyco_transf_9"/>
    <property type="match status" value="1"/>
</dbReference>
<dbReference type="SUPFAM" id="SSF48452">
    <property type="entry name" value="TPR-like"/>
    <property type="match status" value="1"/>
</dbReference>
<dbReference type="Gene3D" id="1.25.40.10">
    <property type="entry name" value="Tetratricopeptide repeat domain"/>
    <property type="match status" value="2"/>
</dbReference>
<feature type="repeat" description="TPR" evidence="1">
    <location>
        <begin position="111"/>
        <end position="144"/>
    </location>
</feature>
<evidence type="ECO:0000313" key="3">
    <source>
        <dbReference type="Proteomes" id="UP000502260"/>
    </source>
</evidence>
<proteinExistence type="predicted"/>
<protein>
    <submittedName>
        <fullName evidence="2">Uncharacterized protein</fullName>
    </submittedName>
</protein>
<keyword evidence="3" id="KW-1185">Reference proteome</keyword>
<dbReference type="RefSeq" id="WP_173068235.1">
    <property type="nucleotide sequence ID" value="NZ_AP022853.1"/>
</dbReference>
<gene>
    <name evidence="2" type="ORF">SKTS_34710</name>
</gene>
<dbReference type="Pfam" id="PF13432">
    <property type="entry name" value="TPR_16"/>
    <property type="match status" value="1"/>
</dbReference>